<reference evidence="2" key="1">
    <citation type="journal article" date="2020" name="Stud. Mycol.">
        <title>101 Dothideomycetes genomes: a test case for predicting lifestyles and emergence of pathogens.</title>
        <authorList>
            <person name="Haridas S."/>
            <person name="Albert R."/>
            <person name="Binder M."/>
            <person name="Bloem J."/>
            <person name="Labutti K."/>
            <person name="Salamov A."/>
            <person name="Andreopoulos B."/>
            <person name="Baker S."/>
            <person name="Barry K."/>
            <person name="Bills G."/>
            <person name="Bluhm B."/>
            <person name="Cannon C."/>
            <person name="Castanera R."/>
            <person name="Culley D."/>
            <person name="Daum C."/>
            <person name="Ezra D."/>
            <person name="Gonzalez J."/>
            <person name="Henrissat B."/>
            <person name="Kuo A."/>
            <person name="Liang C."/>
            <person name="Lipzen A."/>
            <person name="Lutzoni F."/>
            <person name="Magnuson J."/>
            <person name="Mondo S."/>
            <person name="Nolan M."/>
            <person name="Ohm R."/>
            <person name="Pangilinan J."/>
            <person name="Park H.-J."/>
            <person name="Ramirez L."/>
            <person name="Alfaro M."/>
            <person name="Sun H."/>
            <person name="Tritt A."/>
            <person name="Yoshinaga Y."/>
            <person name="Zwiers L.-H."/>
            <person name="Turgeon B."/>
            <person name="Goodwin S."/>
            <person name="Spatafora J."/>
            <person name="Crous P."/>
            <person name="Grigoriev I."/>
        </authorList>
    </citation>
    <scope>NUCLEOTIDE SEQUENCE</scope>
    <source>
        <strain evidence="2">CBS 109.77</strain>
    </source>
</reference>
<sequence>MPSLLKKLTFSKANKTALASVTDNVNATPSTNGPKDGGVMFKLKSPISFMRPRPNFIAMTTADIIKHRQHESSTSTTNAAQAHETISTSQHISTESLPQYDLDLSANTETRFKPKSVLAPRPDVVAINSDKVNHGKWCKTKKMVQKFLHRKDGKRSADKRATIDDNSECGHKFRHGPCKHYMIKPDYVDNFAGVPSCSNDSKTPESKTPEQMGMLTLIQKVKAGIEENMSLDISPCPTQAQKMGMETLIRKVEAEIEENQNEVSPCPPQIAPICPLPDFLEAFRGATILDDGTVDDSSPISTDFMDQMIDSDETFPSSPVTEDSLPNTARVLPWIKRPQTSEERTLQIFQNGRQQVLDNLQASPSFRRGRGQGDSAAYGRRYTTANLDIDKNEAEEYEADDEKEEESQSDLDSWEFKADESIEIYEENALAMPIYRSTPQRVIMNQRVPQPSGRNATEVPLRDEVATWQQSTKQRASENFDHEEHGDNEDWWSNWSGTTQAGINFSGEDATEFLHRVEVAPCYPEAEERVAARFPISEDNDDEDWVSDGGSVTQGHVSLSGRNATEVSFRDGDTSYQKDNEQRPTEGSTEDEDVEYEDSDAGSTTRIHFNLDPPHDVQQTITGPSLNLAGHEDFEYEDSDAGSTTRIRMTLDPLEALPRARTNMKASHMRLPSDDYAPLSIIPRKIYNKFLSPRSVALHPKATAFAPETPRRCNSTSHIRKDLFNPEKLSKFKLELFKGNRDRRRARD</sequence>
<evidence type="ECO:0000313" key="3">
    <source>
        <dbReference type="Proteomes" id="UP000799757"/>
    </source>
</evidence>
<feature type="compositionally biased region" description="Polar residues" evidence="1">
    <location>
        <begin position="550"/>
        <end position="566"/>
    </location>
</feature>
<dbReference type="Proteomes" id="UP000799757">
    <property type="component" value="Unassembled WGS sequence"/>
</dbReference>
<feature type="region of interest" description="Disordered" evidence="1">
    <location>
        <begin position="534"/>
        <end position="601"/>
    </location>
</feature>
<accession>A0A6A6XQ16</accession>
<feature type="compositionally biased region" description="Basic and acidic residues" evidence="1">
    <location>
        <begin position="568"/>
        <end position="584"/>
    </location>
</feature>
<feature type="compositionally biased region" description="Polar residues" evidence="1">
    <location>
        <begin position="72"/>
        <end position="92"/>
    </location>
</feature>
<proteinExistence type="predicted"/>
<dbReference type="EMBL" id="MU001787">
    <property type="protein sequence ID" value="KAF2798278.1"/>
    <property type="molecule type" value="Genomic_DNA"/>
</dbReference>
<feature type="compositionally biased region" description="Acidic residues" evidence="1">
    <location>
        <begin position="588"/>
        <end position="600"/>
    </location>
</feature>
<keyword evidence="3" id="KW-1185">Reference proteome</keyword>
<feature type="region of interest" description="Disordered" evidence="1">
    <location>
        <begin position="389"/>
        <end position="413"/>
    </location>
</feature>
<feature type="region of interest" description="Disordered" evidence="1">
    <location>
        <begin position="471"/>
        <end position="493"/>
    </location>
</feature>
<protein>
    <submittedName>
        <fullName evidence="2">Uncharacterized protein</fullName>
    </submittedName>
</protein>
<feature type="compositionally biased region" description="Acidic residues" evidence="1">
    <location>
        <begin position="395"/>
        <end position="413"/>
    </location>
</feature>
<name>A0A6A6XQ16_9PLEO</name>
<feature type="compositionally biased region" description="Basic and acidic residues" evidence="1">
    <location>
        <begin position="475"/>
        <end position="485"/>
    </location>
</feature>
<evidence type="ECO:0000256" key="1">
    <source>
        <dbReference type="SAM" id="MobiDB-lite"/>
    </source>
</evidence>
<evidence type="ECO:0000313" key="2">
    <source>
        <dbReference type="EMBL" id="KAF2798278.1"/>
    </source>
</evidence>
<organism evidence="2 3">
    <name type="scientific">Melanomma pulvis-pyrius CBS 109.77</name>
    <dbReference type="NCBI Taxonomy" id="1314802"/>
    <lineage>
        <taxon>Eukaryota</taxon>
        <taxon>Fungi</taxon>
        <taxon>Dikarya</taxon>
        <taxon>Ascomycota</taxon>
        <taxon>Pezizomycotina</taxon>
        <taxon>Dothideomycetes</taxon>
        <taxon>Pleosporomycetidae</taxon>
        <taxon>Pleosporales</taxon>
        <taxon>Melanommataceae</taxon>
        <taxon>Melanomma</taxon>
    </lineage>
</organism>
<dbReference type="AlphaFoldDB" id="A0A6A6XQ16"/>
<gene>
    <name evidence="2" type="ORF">K505DRAFT_395212</name>
</gene>
<feature type="region of interest" description="Disordered" evidence="1">
    <location>
        <begin position="70"/>
        <end position="92"/>
    </location>
</feature>